<comment type="similarity">
    <text evidence="2">Belongs to the bacterial solute-binding protein 5 family.</text>
</comment>
<evidence type="ECO:0000313" key="7">
    <source>
        <dbReference type="Proteomes" id="UP000242175"/>
    </source>
</evidence>
<dbReference type="EMBL" id="CP022356">
    <property type="protein sequence ID" value="ASK79742.1"/>
    <property type="molecule type" value="Genomic_DNA"/>
</dbReference>
<dbReference type="CDD" id="cd08504">
    <property type="entry name" value="PBP2_OppA"/>
    <property type="match status" value="1"/>
</dbReference>
<organism evidence="6 7">
    <name type="scientific">Paraphotobacterium marinum</name>
    <dbReference type="NCBI Taxonomy" id="1755811"/>
    <lineage>
        <taxon>Bacteria</taxon>
        <taxon>Pseudomonadati</taxon>
        <taxon>Pseudomonadota</taxon>
        <taxon>Gammaproteobacteria</taxon>
        <taxon>Vibrionales</taxon>
        <taxon>Vibrionaceae</taxon>
        <taxon>Paraphotobacterium</taxon>
    </lineage>
</organism>
<dbReference type="InterPro" id="IPR039424">
    <property type="entry name" value="SBP_5"/>
</dbReference>
<dbReference type="Gene3D" id="3.90.76.10">
    <property type="entry name" value="Dipeptide-binding Protein, Domain 1"/>
    <property type="match status" value="1"/>
</dbReference>
<keyword evidence="7" id="KW-1185">Reference proteome</keyword>
<feature type="domain" description="Solute-binding protein family 5" evidence="5">
    <location>
        <begin position="84"/>
        <end position="462"/>
    </location>
</feature>
<accession>A0A220VHS9</accession>
<sequence length="545" mass="62522">MNNTFSIRLFLKQTILMVTLIMASNTQSINLPKNVKLAKEQVLREGLIDNPVTFDPQQADDAASNSIMLDIYNQLINYDQKGNVIPGDAKTWDVSLDGKIVTFHLRTNLKWSDGSKLTAHDYEYAFKRWVNPNIGSNYAYYLALGNVTNAQKIIDGDEDVDKLGVKALDNNTLQIKLEKPTPYFIKMLGIGYASPVSEKNCEQWGNKAFKPEHLLSNGAFKLKQWIVNEKAVSERNPFYWDNHDTILNKVEYRTVNNYATQVNYYKANDLDTTWTVPMEQYQTIQKNYSRELHDIDGLKTFYLSFNTKKKPLNDLDIRKALSYGINRQALTKYVIGMGTKPLFTVVPKLTSGSINYVPGWSNEKQNELEQLSIKLLNDKGYSKNNPLVVSILLPNVNIFKKSAQAIQAMWESQLPVKVNLNVVEYKTWLSEEMNKSNDIVFDDWTADFNDPLTFYGIFASSSLDSSHFSNHEYDTLVSKTFDAKSKKERGFYFIKLAHLINKNMNIAPLFSSSLPYLVKPYVKGWVNQNPLEYFYAKNVYITEHS</sequence>
<dbReference type="OrthoDB" id="9801912at2"/>
<dbReference type="PANTHER" id="PTHR30290:SF10">
    <property type="entry name" value="PERIPLASMIC OLIGOPEPTIDE-BINDING PROTEIN-RELATED"/>
    <property type="match status" value="1"/>
</dbReference>
<evidence type="ECO:0000256" key="1">
    <source>
        <dbReference type="ARBA" id="ARBA00004196"/>
    </source>
</evidence>
<dbReference type="KEGG" id="pmai:CF386_11920"/>
<keyword evidence="3" id="KW-0813">Transport</keyword>
<dbReference type="Gene3D" id="3.40.190.10">
    <property type="entry name" value="Periplasmic binding protein-like II"/>
    <property type="match status" value="1"/>
</dbReference>
<evidence type="ECO:0000313" key="6">
    <source>
        <dbReference type="EMBL" id="ASK79742.1"/>
    </source>
</evidence>
<evidence type="ECO:0000256" key="4">
    <source>
        <dbReference type="ARBA" id="ARBA00022729"/>
    </source>
</evidence>
<dbReference type="RefSeq" id="WP_089074650.1">
    <property type="nucleotide sequence ID" value="NZ_CBCSAM010000003.1"/>
</dbReference>
<dbReference type="PIRSF" id="PIRSF002741">
    <property type="entry name" value="MppA"/>
    <property type="match status" value="1"/>
</dbReference>
<proteinExistence type="inferred from homology"/>
<dbReference type="FunFam" id="3.90.76.10:FF:000001">
    <property type="entry name" value="Oligopeptide ABC transporter substrate-binding protein"/>
    <property type="match status" value="1"/>
</dbReference>
<dbReference type="GO" id="GO:1904680">
    <property type="term" value="F:peptide transmembrane transporter activity"/>
    <property type="evidence" value="ECO:0007669"/>
    <property type="project" value="TreeGrafter"/>
</dbReference>
<comment type="subcellular location">
    <subcellularLocation>
        <location evidence="1">Cell envelope</location>
    </subcellularLocation>
</comment>
<dbReference type="AlphaFoldDB" id="A0A220VHS9"/>
<dbReference type="GO" id="GO:0030288">
    <property type="term" value="C:outer membrane-bounded periplasmic space"/>
    <property type="evidence" value="ECO:0007669"/>
    <property type="project" value="TreeGrafter"/>
</dbReference>
<dbReference type="GO" id="GO:0015833">
    <property type="term" value="P:peptide transport"/>
    <property type="evidence" value="ECO:0007669"/>
    <property type="project" value="TreeGrafter"/>
</dbReference>
<dbReference type="Proteomes" id="UP000242175">
    <property type="component" value="Chromosome small"/>
</dbReference>
<evidence type="ECO:0000256" key="2">
    <source>
        <dbReference type="ARBA" id="ARBA00005695"/>
    </source>
</evidence>
<dbReference type="PANTHER" id="PTHR30290">
    <property type="entry name" value="PERIPLASMIC BINDING COMPONENT OF ABC TRANSPORTER"/>
    <property type="match status" value="1"/>
</dbReference>
<reference evidence="6 7" key="1">
    <citation type="journal article" date="2016" name="Int. J. Syst. Evol. Microbiol.">
        <title>Paraphotobacterium marinum gen. nov., sp. nov., a member of the family Vibrionaceae, isolated from surface seawater.</title>
        <authorList>
            <person name="Huang Z."/>
            <person name="Dong C."/>
            <person name="Shao Z."/>
        </authorList>
    </citation>
    <scope>NUCLEOTIDE SEQUENCE [LARGE SCALE GENOMIC DNA]</scope>
    <source>
        <strain evidence="6 7">NSCS20N07D</strain>
    </source>
</reference>
<dbReference type="InterPro" id="IPR000914">
    <property type="entry name" value="SBP_5_dom"/>
</dbReference>
<evidence type="ECO:0000259" key="5">
    <source>
        <dbReference type="Pfam" id="PF00496"/>
    </source>
</evidence>
<dbReference type="SUPFAM" id="SSF53850">
    <property type="entry name" value="Periplasmic binding protein-like II"/>
    <property type="match status" value="1"/>
</dbReference>
<dbReference type="Pfam" id="PF00496">
    <property type="entry name" value="SBP_bac_5"/>
    <property type="match status" value="1"/>
</dbReference>
<name>A0A220VHS9_9GAMM</name>
<keyword evidence="4" id="KW-0732">Signal</keyword>
<dbReference type="Gene3D" id="3.10.105.10">
    <property type="entry name" value="Dipeptide-binding Protein, Domain 3"/>
    <property type="match status" value="1"/>
</dbReference>
<gene>
    <name evidence="6" type="ORF">CF386_11920</name>
</gene>
<protein>
    <recommendedName>
        <fullName evidence="5">Solute-binding protein family 5 domain-containing protein</fullName>
    </recommendedName>
</protein>
<dbReference type="InterPro" id="IPR030678">
    <property type="entry name" value="Peptide/Ni-bd"/>
</dbReference>
<evidence type="ECO:0000256" key="3">
    <source>
        <dbReference type="ARBA" id="ARBA00022448"/>
    </source>
</evidence>
<dbReference type="GO" id="GO:0043190">
    <property type="term" value="C:ATP-binding cassette (ABC) transporter complex"/>
    <property type="evidence" value="ECO:0007669"/>
    <property type="project" value="InterPro"/>
</dbReference>